<dbReference type="EMBL" id="AABCVX010000009">
    <property type="protein sequence ID" value="EAG6170651.1"/>
    <property type="molecule type" value="Genomic_DNA"/>
</dbReference>
<name>A0A5M3DIJ6_LISMN</name>
<organism evidence="4 13">
    <name type="scientific">Listeria monocytogenes</name>
    <dbReference type="NCBI Taxonomy" id="1639"/>
    <lineage>
        <taxon>Bacteria</taxon>
        <taxon>Bacillati</taxon>
        <taxon>Bacillota</taxon>
        <taxon>Bacilli</taxon>
        <taxon>Bacillales</taxon>
        <taxon>Listeriaceae</taxon>
        <taxon>Listeria</taxon>
    </lineage>
</organism>
<dbReference type="EMBL" id="DAAJFY010000015">
    <property type="protein sequence ID" value="HAC0276626.1"/>
    <property type="molecule type" value="Genomic_DNA"/>
</dbReference>
<dbReference type="Proteomes" id="UP000842809">
    <property type="component" value="Unassembled WGS sequence"/>
</dbReference>
<evidence type="ECO:0000313" key="21">
    <source>
        <dbReference type="Proteomes" id="UP000841146"/>
    </source>
</evidence>
<reference evidence="10" key="3">
    <citation type="submission" date="2020-01" db="EMBL/GenBank/DDBJ databases">
        <authorList>
            <consortium name="NCBI Pathogen Detection Project"/>
        </authorList>
    </citation>
    <scope>NUCLEOTIDE SEQUENCE</scope>
    <source>
        <strain evidence="10">CFIAFB20100120</strain>
        <strain evidence="12">CFIAFB20170037</strain>
        <strain evidence="11">CFIAFB20170045</strain>
    </source>
</reference>
<dbReference type="Proteomes" id="UP000455569">
    <property type="component" value="Unassembled WGS sequence"/>
</dbReference>
<dbReference type="Proteomes" id="UP000467347">
    <property type="component" value="Unassembled WGS sequence"/>
</dbReference>
<dbReference type="Proteomes" id="UP000365297">
    <property type="component" value="Unassembled WGS sequence"/>
</dbReference>
<dbReference type="Proteomes" id="UP000344343">
    <property type="component" value="Unassembled WGS sequence"/>
</dbReference>
<evidence type="ECO:0000313" key="14">
    <source>
        <dbReference type="Proteomes" id="UP000345329"/>
    </source>
</evidence>
<evidence type="ECO:0000313" key="10">
    <source>
        <dbReference type="EMBL" id="HAB8558671.1"/>
    </source>
</evidence>
<dbReference type="Proteomes" id="UP000345329">
    <property type="component" value="Unassembled WGS sequence"/>
</dbReference>
<reference evidence="21 22" key="1">
    <citation type="journal article" date="2018" name="Genome Biol.">
        <title>SKESA: strategic k-mer extension for scrupulous assemblies.</title>
        <authorList>
            <person name="Souvorov A."/>
            <person name="Agarwala R."/>
            <person name="Lipman D.J."/>
        </authorList>
    </citation>
    <scope>NUCLEOTIDE SEQUENCE [LARGE SCALE GENOMIC DNA]</scope>
    <source>
        <strain evidence="10 22">CFIAFB20100120</strain>
        <strain evidence="12">CFIAFB20170037</strain>
        <strain evidence="11 21">CFIAFB20170045</strain>
    </source>
</reference>
<evidence type="ECO:0000313" key="6">
    <source>
        <dbReference type="EMBL" id="EAG6170651.1"/>
    </source>
</evidence>
<dbReference type="EMBL" id="AAAIXK010000011">
    <property type="protein sequence ID" value="EAC5551881.1"/>
    <property type="molecule type" value="Genomic_DNA"/>
</dbReference>
<dbReference type="RefSeq" id="WP_072235488.1">
    <property type="nucleotide sequence ID" value="NZ_CP022021.1"/>
</dbReference>
<evidence type="ECO:0000313" key="15">
    <source>
        <dbReference type="Proteomes" id="UP000365297"/>
    </source>
</evidence>
<proteinExistence type="predicted"/>
<evidence type="ECO:0000313" key="1">
    <source>
        <dbReference type="EMBL" id="EAC5551881.1"/>
    </source>
</evidence>
<dbReference type="EMBL" id="AAANYN010000040">
    <property type="protein sequence ID" value="EAD5775667.1"/>
    <property type="molecule type" value="Genomic_DNA"/>
</dbReference>
<evidence type="ECO:0000313" key="22">
    <source>
        <dbReference type="Proteomes" id="UP000844415"/>
    </source>
</evidence>
<dbReference type="Proteomes" id="UP000566721">
    <property type="component" value="Unassembled WGS sequence"/>
</dbReference>
<evidence type="ECO:0000313" key="18">
    <source>
        <dbReference type="Proteomes" id="UP000467347"/>
    </source>
</evidence>
<dbReference type="Proteomes" id="UP000841146">
    <property type="component" value="Unassembled WGS sequence"/>
</dbReference>
<sequence>MPVSERGEQVDLFAEETKHMEDPTLPYLEDHEEETVENFRFADTFTFPSGPKAKFQANIAAIRLLHRLETENRFANSEERNILAQYSGWGGLADAFDENKLAFQKEYLELKELLTPEEYQAAFEGTLTTYCKGPY</sequence>
<dbReference type="EMBL" id="AAMGIV010000035">
    <property type="protein sequence ID" value="EDH0916532.1"/>
    <property type="molecule type" value="Genomic_DNA"/>
</dbReference>
<accession>A0A5M3DIJ6</accession>
<dbReference type="EMBL" id="AANCRK010000009">
    <property type="protein sequence ID" value="EDN7716396.1"/>
    <property type="molecule type" value="Genomic_DNA"/>
</dbReference>
<evidence type="ECO:0000313" key="7">
    <source>
        <dbReference type="EMBL" id="EDH0916532.1"/>
    </source>
</evidence>
<dbReference type="EMBL" id="DAAIJL010000022">
    <property type="protein sequence ID" value="HAB8558671.1"/>
    <property type="molecule type" value="Genomic_DNA"/>
</dbReference>
<evidence type="ECO:0000313" key="20">
    <source>
        <dbReference type="Proteomes" id="UP000566721"/>
    </source>
</evidence>
<evidence type="ECO:0000313" key="3">
    <source>
        <dbReference type="EMBL" id="EAD5775667.1"/>
    </source>
</evidence>
<dbReference type="Proteomes" id="UP000376505">
    <property type="component" value="Unassembled WGS sequence"/>
</dbReference>
<evidence type="ECO:0000313" key="8">
    <source>
        <dbReference type="EMBL" id="EDN7716396.1"/>
    </source>
</evidence>
<evidence type="ECO:0000313" key="11">
    <source>
        <dbReference type="EMBL" id="HAC0014212.1"/>
    </source>
</evidence>
<evidence type="ECO:0000313" key="12">
    <source>
        <dbReference type="EMBL" id="HAC0276626.1"/>
    </source>
</evidence>
<evidence type="ECO:0000313" key="17">
    <source>
        <dbReference type="Proteomes" id="UP000455569"/>
    </source>
</evidence>
<dbReference type="EMBL" id="AABBYJ010000015">
    <property type="protein sequence ID" value="EAG4332608.1"/>
    <property type="molecule type" value="Genomic_DNA"/>
</dbReference>
<evidence type="ECO:0000313" key="4">
    <source>
        <dbReference type="EMBL" id="EAD5787785.1"/>
    </source>
</evidence>
<reference evidence="13 16" key="2">
    <citation type="submission" date="2019-02" db="EMBL/GenBank/DDBJ databases">
        <authorList>
            <consortium name="GenomeTrakr: Next Generation Sequencing Network for Food Pathogen Tracability"/>
        </authorList>
    </citation>
    <scope>NUCLEOTIDE SEQUENCE [LARGE SCALE GENOMIC DNA]</scope>
    <source>
        <strain evidence="8 17">CFSAN102901</strain>
        <strain evidence="1 15">FDA00007096</strain>
        <strain evidence="4 13">FDA00013853</strain>
        <strain evidence="7">FDA00014739</strain>
        <strain evidence="5 19">FDA1005580-S054-001</strain>
        <strain evidence="6 20">FLAG-38921</strain>
        <strain evidence="3 16">FSIS31901579</strain>
        <strain evidence="9 18">OSF101448</strain>
        <strain evidence="2 14">VA-WGS-00405</strain>
    </source>
</reference>
<dbReference type="Proteomes" id="UP000540117">
    <property type="component" value="Unassembled WGS sequence"/>
</dbReference>
<dbReference type="AlphaFoldDB" id="A0A5M3DIJ6"/>
<gene>
    <name evidence="1" type="ORF">ARY78_15800</name>
    <name evidence="5" type="ORF">CAV64_15290</name>
    <name evidence="6" type="ORF">DCT16_14820</name>
    <name evidence="4" type="ORF">EX365_14555</name>
    <name evidence="3" type="ORF">EXZ73_15435</name>
    <name evidence="7" type="ORF">GCV82_15465</name>
    <name evidence="9" type="ORF">GJW51_14330</name>
    <name evidence="8" type="ORF">GQG13_14855</name>
    <name evidence="10" type="ORF">GYS09_15410</name>
    <name evidence="11" type="ORF">GYX23_14580</name>
    <name evidence="12" type="ORF">GYY14_14765</name>
    <name evidence="2" type="ORF">UI29_15995</name>
</gene>
<evidence type="ECO:0000313" key="9">
    <source>
        <dbReference type="EMBL" id="EDN9837844.1"/>
    </source>
</evidence>
<protein>
    <submittedName>
        <fullName evidence="4">Uncharacterized protein</fullName>
    </submittedName>
</protein>
<evidence type="ECO:0000313" key="13">
    <source>
        <dbReference type="Proteomes" id="UP000344343"/>
    </source>
</evidence>
<dbReference type="EMBL" id="DAAJCS010000013">
    <property type="protein sequence ID" value="HAC0014212.1"/>
    <property type="molecule type" value="Genomic_DNA"/>
</dbReference>
<comment type="caution">
    <text evidence="4">The sequence shown here is derived from an EMBL/GenBank/DDBJ whole genome shotgun (WGS) entry which is preliminary data.</text>
</comment>
<dbReference type="EMBL" id="AAAMZD010000017">
    <property type="protein sequence ID" value="EAD3794254.1"/>
    <property type="molecule type" value="Genomic_DNA"/>
</dbReference>
<dbReference type="EMBL" id="AAANYR010000010">
    <property type="protein sequence ID" value="EAD5787785.1"/>
    <property type="molecule type" value="Genomic_DNA"/>
</dbReference>
<evidence type="ECO:0000313" key="2">
    <source>
        <dbReference type="EMBL" id="EAD3794254.1"/>
    </source>
</evidence>
<evidence type="ECO:0000313" key="16">
    <source>
        <dbReference type="Proteomes" id="UP000376505"/>
    </source>
</evidence>
<dbReference type="Proteomes" id="UP000844415">
    <property type="component" value="Unassembled WGS sequence"/>
</dbReference>
<dbReference type="EMBL" id="AANDSR010000014">
    <property type="protein sequence ID" value="EDN9837844.1"/>
    <property type="molecule type" value="Genomic_DNA"/>
</dbReference>
<evidence type="ECO:0000313" key="19">
    <source>
        <dbReference type="Proteomes" id="UP000540117"/>
    </source>
</evidence>
<evidence type="ECO:0000313" key="5">
    <source>
        <dbReference type="EMBL" id="EAG4332608.1"/>
    </source>
</evidence>